<proteinExistence type="predicted"/>
<accession>A0ACA9L867</accession>
<protein>
    <submittedName>
        <fullName evidence="1">8940_t:CDS:1</fullName>
    </submittedName>
</protein>
<gene>
    <name evidence="1" type="ORF">SCALOS_LOCUS3813</name>
</gene>
<name>A0ACA9L867_9GLOM</name>
<evidence type="ECO:0000313" key="2">
    <source>
        <dbReference type="Proteomes" id="UP000789860"/>
    </source>
</evidence>
<dbReference type="Proteomes" id="UP000789860">
    <property type="component" value="Unassembled WGS sequence"/>
</dbReference>
<dbReference type="EMBL" id="CAJVPM010004565">
    <property type="protein sequence ID" value="CAG8514780.1"/>
    <property type="molecule type" value="Genomic_DNA"/>
</dbReference>
<evidence type="ECO:0000313" key="1">
    <source>
        <dbReference type="EMBL" id="CAG8514780.1"/>
    </source>
</evidence>
<feature type="non-terminal residue" evidence="1">
    <location>
        <position position="1"/>
    </location>
</feature>
<sequence length="135" mass="15239">AGLYNGPKSRKLLVRILWLLSVDDDKGHISRVFETYNSKSEVPVWYWITFIPQLIACLMHKEAKHARTILTKIAKQYPQALHFQLRTAREESMLIKKQALAAQSQVRAGQVSSPVVNSPGAPLTPMPTSVPNQYK</sequence>
<keyword evidence="2" id="KW-1185">Reference proteome</keyword>
<organism evidence="1 2">
    <name type="scientific">Scutellospora calospora</name>
    <dbReference type="NCBI Taxonomy" id="85575"/>
    <lineage>
        <taxon>Eukaryota</taxon>
        <taxon>Fungi</taxon>
        <taxon>Fungi incertae sedis</taxon>
        <taxon>Mucoromycota</taxon>
        <taxon>Glomeromycotina</taxon>
        <taxon>Glomeromycetes</taxon>
        <taxon>Diversisporales</taxon>
        <taxon>Gigasporaceae</taxon>
        <taxon>Scutellospora</taxon>
    </lineage>
</organism>
<comment type="caution">
    <text evidence="1">The sequence shown here is derived from an EMBL/GenBank/DDBJ whole genome shotgun (WGS) entry which is preliminary data.</text>
</comment>
<reference evidence="1" key="1">
    <citation type="submission" date="2021-06" db="EMBL/GenBank/DDBJ databases">
        <authorList>
            <person name="Kallberg Y."/>
            <person name="Tangrot J."/>
            <person name="Rosling A."/>
        </authorList>
    </citation>
    <scope>NUCLEOTIDE SEQUENCE</scope>
    <source>
        <strain evidence="1">AU212A</strain>
    </source>
</reference>